<dbReference type="HAMAP" id="MF_00283">
    <property type="entry name" value="Phe_tRNA_synth_beta1"/>
    <property type="match status" value="1"/>
</dbReference>
<dbReference type="PROSITE" id="PS50886">
    <property type="entry name" value="TRBD"/>
    <property type="match status" value="1"/>
</dbReference>
<sequence length="818" mass="89261">MLISKNWLKDFVFLPDAFNPDELALQLSLSTVEVEKVIRQGAGLEGIVVGVIRNIEKHPQADKLWLCQVDAGDGLLPIVCGGSNLSSGMKVALGQIGARVRWHGEGDLIEIKPAVIRGIESQGMICAADEIGLGQLFPSSNEREVINLSHLKAKPGTPLSTALGLDDVVFDIDNKSLTHRSDLWGHYGIAREVAALQRKKFKALNPPPIKGGKEVSVTVSVADTKLCPRYMAVAFCGIKVAPSPEWLQRRLIAVGLRPINNIVDITNYVMLELGQPLHAFDKASLASPDGSVSIFVRRAQGGEKFVTLDNKEYELNEDAMVIASQERALGLAGIKGGAGSGVTDSTTEIVFEAATFEAANIRRTSLALSLRTDSSARFEKGLDPALPELALRRAAALLCELCPGARAISAVAEERHYTLRTEPIVVPAGFIEKKLGVHIEKKRVWDILERLGFTVEEKKGALAVSSPSWRAVKDVRIPEDVVEEVARIYGYAEIPGSLPEFTIAPPPANRLRALERRVRDILAYESGLTEVYNYSFTAPEWAEKIGLPGVHLELDNPVAKDRPLLRRSLLPGLLENVEANCHRFSRVGLFEIGRTYIAEAAGERAAPDSDELLPEQHSHAGIIYAEKNLSVPFYRVAEAIRRLGQRLGADISCQAYPSMPPGYLHPGRAAQLVAGGDIVGWVGEIHPLTAKRLGLETRTAAAEIDLAAYLAYLPERDTARYEPLGVFPAVYRDVAFVVDRRHTHRALCAAIRGFDPLVSSVELFDIYAGEGVRSGAKSLGYHIAYASPERTLTAPEVDKVHAELQKMLMAVFDAQLRT</sequence>
<keyword evidence="11 16" id="KW-0694">RNA-binding</keyword>
<evidence type="ECO:0000256" key="15">
    <source>
        <dbReference type="HAMAP-Rule" id="MF_00283"/>
    </source>
</evidence>
<evidence type="ECO:0000256" key="7">
    <source>
        <dbReference type="ARBA" id="ARBA00022723"/>
    </source>
</evidence>
<dbReference type="SUPFAM" id="SSF54991">
    <property type="entry name" value="Anticodon-binding domain of PheRS"/>
    <property type="match status" value="1"/>
</dbReference>
<evidence type="ECO:0000259" key="18">
    <source>
        <dbReference type="PROSITE" id="PS51447"/>
    </source>
</evidence>
<accession>A0A0G1YHT5</accession>
<dbReference type="EMBL" id="LCRX01000001">
    <property type="protein sequence ID" value="KKW42993.1"/>
    <property type="molecule type" value="Genomic_DNA"/>
</dbReference>
<keyword evidence="5 16" id="KW-0820">tRNA-binding</keyword>
<keyword evidence="13 15" id="KW-0030">Aminoacyl-tRNA synthetase</keyword>
<feature type="domain" description="FDX-ACB" evidence="18">
    <location>
        <begin position="725"/>
        <end position="817"/>
    </location>
</feature>
<dbReference type="SMART" id="SM00873">
    <property type="entry name" value="B3_4"/>
    <property type="match status" value="1"/>
</dbReference>
<dbReference type="SUPFAM" id="SSF56037">
    <property type="entry name" value="PheT/TilS domain"/>
    <property type="match status" value="1"/>
</dbReference>
<reference evidence="20 21" key="1">
    <citation type="journal article" date="2015" name="Nature">
        <title>rRNA introns, odd ribosomes, and small enigmatic genomes across a large radiation of phyla.</title>
        <authorList>
            <person name="Brown C.T."/>
            <person name="Hug L.A."/>
            <person name="Thomas B.C."/>
            <person name="Sharon I."/>
            <person name="Castelle C.J."/>
            <person name="Singh A."/>
            <person name="Wilkins M.J."/>
            <person name="Williams K.H."/>
            <person name="Banfield J.F."/>
        </authorList>
    </citation>
    <scope>NUCLEOTIDE SEQUENCE [LARGE SCALE GENOMIC DNA]</scope>
</reference>
<dbReference type="SUPFAM" id="SSF55681">
    <property type="entry name" value="Class II aaRS and biotin synthetases"/>
    <property type="match status" value="1"/>
</dbReference>
<evidence type="ECO:0000256" key="4">
    <source>
        <dbReference type="ARBA" id="ARBA00022490"/>
    </source>
</evidence>
<dbReference type="SUPFAM" id="SSF46955">
    <property type="entry name" value="Putative DNA-binding domain"/>
    <property type="match status" value="1"/>
</dbReference>
<evidence type="ECO:0000256" key="9">
    <source>
        <dbReference type="ARBA" id="ARBA00022840"/>
    </source>
</evidence>
<dbReference type="GO" id="GO:0000287">
    <property type="term" value="F:magnesium ion binding"/>
    <property type="evidence" value="ECO:0007669"/>
    <property type="project" value="UniProtKB-UniRule"/>
</dbReference>
<keyword evidence="12 15" id="KW-0648">Protein biosynthesis</keyword>
<dbReference type="PROSITE" id="PS51447">
    <property type="entry name" value="FDX_ACB"/>
    <property type="match status" value="1"/>
</dbReference>
<evidence type="ECO:0000313" key="20">
    <source>
        <dbReference type="EMBL" id="KKW42993.1"/>
    </source>
</evidence>
<dbReference type="InterPro" id="IPR005147">
    <property type="entry name" value="tRNA_synthase_B5-dom"/>
</dbReference>
<dbReference type="SMART" id="SM00874">
    <property type="entry name" value="B5"/>
    <property type="match status" value="1"/>
</dbReference>
<proteinExistence type="inferred from homology"/>
<keyword evidence="8 15" id="KW-0547">Nucleotide-binding</keyword>
<dbReference type="AlphaFoldDB" id="A0A0G1YHT5"/>
<protein>
    <recommendedName>
        <fullName evidence="15">Phenylalanine--tRNA ligase beta subunit</fullName>
        <ecNumber evidence="15">6.1.1.20</ecNumber>
    </recommendedName>
    <alternativeName>
        <fullName evidence="15">Phenylalanyl-tRNA synthetase beta subunit</fullName>
        <shortName evidence="15">PheRS</shortName>
    </alternativeName>
</protein>
<dbReference type="Pfam" id="PF03147">
    <property type="entry name" value="FDX-ACB"/>
    <property type="match status" value="1"/>
</dbReference>
<dbReference type="PROSITE" id="PS51483">
    <property type="entry name" value="B5"/>
    <property type="match status" value="1"/>
</dbReference>
<dbReference type="SMART" id="SM00896">
    <property type="entry name" value="FDX-ACB"/>
    <property type="match status" value="1"/>
</dbReference>
<evidence type="ECO:0000259" key="17">
    <source>
        <dbReference type="PROSITE" id="PS50886"/>
    </source>
</evidence>
<comment type="similarity">
    <text evidence="2 15">Belongs to the phenylalanyl-tRNA synthetase beta subunit family. Type 1 subfamily.</text>
</comment>
<dbReference type="InterPro" id="IPR009061">
    <property type="entry name" value="DNA-bd_dom_put_sf"/>
</dbReference>
<dbReference type="CDD" id="cd00769">
    <property type="entry name" value="PheRS_beta_core"/>
    <property type="match status" value="1"/>
</dbReference>
<comment type="subcellular location">
    <subcellularLocation>
        <location evidence="1 15">Cytoplasm</location>
    </subcellularLocation>
</comment>
<evidence type="ECO:0000256" key="8">
    <source>
        <dbReference type="ARBA" id="ARBA00022741"/>
    </source>
</evidence>
<feature type="binding site" evidence="15">
    <location>
        <position position="474"/>
    </location>
    <ligand>
        <name>Mg(2+)</name>
        <dbReference type="ChEBI" id="CHEBI:18420"/>
        <note>shared with alpha subunit</note>
    </ligand>
</feature>
<feature type="binding site" evidence="15">
    <location>
        <position position="484"/>
    </location>
    <ligand>
        <name>Mg(2+)</name>
        <dbReference type="ChEBI" id="CHEBI:18420"/>
        <note>shared with alpha subunit</note>
    </ligand>
</feature>
<dbReference type="Gene3D" id="2.40.50.140">
    <property type="entry name" value="Nucleic acid-binding proteins"/>
    <property type="match status" value="1"/>
</dbReference>
<dbReference type="Pfam" id="PF01588">
    <property type="entry name" value="tRNA_bind"/>
    <property type="match status" value="1"/>
</dbReference>
<dbReference type="Gene3D" id="3.30.70.380">
    <property type="entry name" value="Ferrodoxin-fold anticodon-binding domain"/>
    <property type="match status" value="1"/>
</dbReference>
<evidence type="ECO:0000256" key="3">
    <source>
        <dbReference type="ARBA" id="ARBA00011209"/>
    </source>
</evidence>
<dbReference type="Pfam" id="PF03484">
    <property type="entry name" value="B5"/>
    <property type="match status" value="1"/>
</dbReference>
<dbReference type="GO" id="GO:0004826">
    <property type="term" value="F:phenylalanine-tRNA ligase activity"/>
    <property type="evidence" value="ECO:0007669"/>
    <property type="project" value="UniProtKB-UniRule"/>
</dbReference>
<comment type="cofactor">
    <cofactor evidence="15">
        <name>Mg(2+)</name>
        <dbReference type="ChEBI" id="CHEBI:18420"/>
    </cofactor>
    <text evidence="15">Binds 2 magnesium ions per tetramer.</text>
</comment>
<dbReference type="Gene3D" id="3.50.40.10">
    <property type="entry name" value="Phenylalanyl-trna Synthetase, Chain B, domain 3"/>
    <property type="match status" value="1"/>
</dbReference>
<evidence type="ECO:0000256" key="11">
    <source>
        <dbReference type="ARBA" id="ARBA00022884"/>
    </source>
</evidence>
<dbReference type="InterPro" id="IPR033714">
    <property type="entry name" value="tRNA_bind_bactPheRS"/>
</dbReference>
<keyword evidence="9 15" id="KW-0067">ATP-binding</keyword>
<dbReference type="GO" id="GO:0006432">
    <property type="term" value="P:phenylalanyl-tRNA aminoacylation"/>
    <property type="evidence" value="ECO:0007669"/>
    <property type="project" value="UniProtKB-UniRule"/>
</dbReference>
<name>A0A0G1YHT5_9BACT</name>
<keyword evidence="7 15" id="KW-0479">Metal-binding</keyword>
<dbReference type="InterPro" id="IPR002547">
    <property type="entry name" value="tRNA-bd_dom"/>
</dbReference>
<dbReference type="InterPro" id="IPR045060">
    <property type="entry name" value="Phe-tRNA-ligase_IIc_bsu"/>
</dbReference>
<keyword evidence="4 15" id="KW-0963">Cytoplasm</keyword>
<feature type="binding site" evidence="15">
    <location>
        <position position="480"/>
    </location>
    <ligand>
        <name>Mg(2+)</name>
        <dbReference type="ChEBI" id="CHEBI:18420"/>
        <note>shared with alpha subunit</note>
    </ligand>
</feature>
<dbReference type="PANTHER" id="PTHR10947:SF0">
    <property type="entry name" value="PHENYLALANINE--TRNA LIGASE BETA SUBUNIT"/>
    <property type="match status" value="1"/>
</dbReference>
<evidence type="ECO:0000259" key="19">
    <source>
        <dbReference type="PROSITE" id="PS51483"/>
    </source>
</evidence>
<dbReference type="InterPro" id="IPR005146">
    <property type="entry name" value="B3/B4_tRNA-bd"/>
</dbReference>
<feature type="domain" description="TRNA-binding" evidence="17">
    <location>
        <begin position="41"/>
        <end position="160"/>
    </location>
</feature>
<evidence type="ECO:0000256" key="12">
    <source>
        <dbReference type="ARBA" id="ARBA00022917"/>
    </source>
</evidence>
<dbReference type="InterPro" id="IPR004532">
    <property type="entry name" value="Phe-tRNA-ligase_IIc_bsu_bact"/>
</dbReference>
<evidence type="ECO:0000256" key="16">
    <source>
        <dbReference type="PROSITE-ProRule" id="PRU00209"/>
    </source>
</evidence>
<evidence type="ECO:0000256" key="1">
    <source>
        <dbReference type="ARBA" id="ARBA00004496"/>
    </source>
</evidence>
<comment type="subunit">
    <text evidence="3 15">Tetramer of two alpha and two beta subunits.</text>
</comment>
<organism evidence="20 21">
    <name type="scientific">Candidatus Magasanikbacteria bacterium GW2011_GWA2_56_11</name>
    <dbReference type="NCBI Taxonomy" id="1619044"/>
    <lineage>
        <taxon>Bacteria</taxon>
        <taxon>Candidatus Magasanikiibacteriota</taxon>
    </lineage>
</organism>
<dbReference type="Gene3D" id="3.30.930.10">
    <property type="entry name" value="Bira Bifunctional Protein, Domain 2"/>
    <property type="match status" value="1"/>
</dbReference>
<evidence type="ECO:0000313" key="21">
    <source>
        <dbReference type="Proteomes" id="UP000033870"/>
    </source>
</evidence>
<evidence type="ECO:0000256" key="14">
    <source>
        <dbReference type="ARBA" id="ARBA00049255"/>
    </source>
</evidence>
<dbReference type="SUPFAM" id="SSF50249">
    <property type="entry name" value="Nucleic acid-binding proteins"/>
    <property type="match status" value="1"/>
</dbReference>
<dbReference type="GO" id="GO:0005524">
    <property type="term" value="F:ATP binding"/>
    <property type="evidence" value="ECO:0007669"/>
    <property type="project" value="UniProtKB-UniRule"/>
</dbReference>
<dbReference type="PANTHER" id="PTHR10947">
    <property type="entry name" value="PHENYLALANYL-TRNA SYNTHETASE BETA CHAIN AND LEUCINE-RICH REPEAT-CONTAINING PROTEIN 47"/>
    <property type="match status" value="1"/>
</dbReference>
<keyword evidence="6 15" id="KW-0436">Ligase</keyword>
<dbReference type="InterPro" id="IPR020825">
    <property type="entry name" value="Phe-tRNA_synthase-like_B3/B4"/>
</dbReference>
<dbReference type="InterPro" id="IPR036690">
    <property type="entry name" value="Fdx_antiC-bd_sf"/>
</dbReference>
<dbReference type="GO" id="GO:0009328">
    <property type="term" value="C:phenylalanine-tRNA ligase complex"/>
    <property type="evidence" value="ECO:0007669"/>
    <property type="project" value="TreeGrafter"/>
</dbReference>
<dbReference type="Pfam" id="PF17759">
    <property type="entry name" value="tRNA_synthFbeta"/>
    <property type="match status" value="1"/>
</dbReference>
<dbReference type="STRING" id="1619044.UY92_C0001G0007"/>
<dbReference type="Gene3D" id="3.30.56.10">
    <property type="match status" value="2"/>
</dbReference>
<evidence type="ECO:0000256" key="10">
    <source>
        <dbReference type="ARBA" id="ARBA00022842"/>
    </source>
</evidence>
<dbReference type="Pfam" id="PF03483">
    <property type="entry name" value="B3_4"/>
    <property type="match status" value="1"/>
</dbReference>
<dbReference type="NCBIfam" id="TIGR00472">
    <property type="entry name" value="pheT_bact"/>
    <property type="match status" value="1"/>
</dbReference>
<dbReference type="CDD" id="cd02796">
    <property type="entry name" value="tRNA_bind_bactPheRS"/>
    <property type="match status" value="1"/>
</dbReference>
<dbReference type="InterPro" id="IPR012340">
    <property type="entry name" value="NA-bd_OB-fold"/>
</dbReference>
<dbReference type="Proteomes" id="UP000033870">
    <property type="component" value="Unassembled WGS sequence"/>
</dbReference>
<dbReference type="PATRIC" id="fig|1619044.3.peg.8"/>
<evidence type="ECO:0000256" key="5">
    <source>
        <dbReference type="ARBA" id="ARBA00022555"/>
    </source>
</evidence>
<comment type="catalytic activity">
    <reaction evidence="14 15">
        <text>tRNA(Phe) + L-phenylalanine + ATP = L-phenylalanyl-tRNA(Phe) + AMP + diphosphate + H(+)</text>
        <dbReference type="Rhea" id="RHEA:19413"/>
        <dbReference type="Rhea" id="RHEA-COMP:9668"/>
        <dbReference type="Rhea" id="RHEA-COMP:9699"/>
        <dbReference type="ChEBI" id="CHEBI:15378"/>
        <dbReference type="ChEBI" id="CHEBI:30616"/>
        <dbReference type="ChEBI" id="CHEBI:33019"/>
        <dbReference type="ChEBI" id="CHEBI:58095"/>
        <dbReference type="ChEBI" id="CHEBI:78442"/>
        <dbReference type="ChEBI" id="CHEBI:78531"/>
        <dbReference type="ChEBI" id="CHEBI:456215"/>
        <dbReference type="EC" id="6.1.1.20"/>
    </reaction>
</comment>
<comment type="caution">
    <text evidence="20">The sequence shown here is derived from an EMBL/GenBank/DDBJ whole genome shotgun (WGS) entry which is preliminary data.</text>
</comment>
<feature type="domain" description="B5" evidence="19">
    <location>
        <begin position="419"/>
        <end position="496"/>
    </location>
</feature>
<gene>
    <name evidence="15" type="primary">pheT</name>
    <name evidence="20" type="ORF">UY92_C0001G0007</name>
</gene>
<dbReference type="InterPro" id="IPR041616">
    <property type="entry name" value="PheRS_beta_core"/>
</dbReference>
<dbReference type="GO" id="GO:0000049">
    <property type="term" value="F:tRNA binding"/>
    <property type="evidence" value="ECO:0007669"/>
    <property type="project" value="UniProtKB-UniRule"/>
</dbReference>
<dbReference type="EC" id="6.1.1.20" evidence="15"/>
<feature type="binding site" evidence="15">
    <location>
        <position position="483"/>
    </location>
    <ligand>
        <name>Mg(2+)</name>
        <dbReference type="ChEBI" id="CHEBI:18420"/>
        <note>shared with alpha subunit</note>
    </ligand>
</feature>
<keyword evidence="10 15" id="KW-0460">Magnesium</keyword>
<evidence type="ECO:0000256" key="2">
    <source>
        <dbReference type="ARBA" id="ARBA00008653"/>
    </source>
</evidence>
<dbReference type="InterPro" id="IPR045864">
    <property type="entry name" value="aa-tRNA-synth_II/BPL/LPL"/>
</dbReference>
<evidence type="ECO:0000256" key="6">
    <source>
        <dbReference type="ARBA" id="ARBA00022598"/>
    </source>
</evidence>
<evidence type="ECO:0000256" key="13">
    <source>
        <dbReference type="ARBA" id="ARBA00023146"/>
    </source>
</evidence>
<dbReference type="InterPro" id="IPR005121">
    <property type="entry name" value="Fdx_antiC-bd"/>
</dbReference>